<evidence type="ECO:0000256" key="18">
    <source>
        <dbReference type="RuleBase" id="RU362117"/>
    </source>
</evidence>
<dbReference type="InterPro" id="IPR005797">
    <property type="entry name" value="Cyt_b/b6_N"/>
</dbReference>
<evidence type="ECO:0000313" key="21">
    <source>
        <dbReference type="EMBL" id="AOR87152.1"/>
    </source>
</evidence>
<gene>
    <name evidence="21" type="primary">CYTB</name>
</gene>
<evidence type="ECO:0000256" key="17">
    <source>
        <dbReference type="PIRSR" id="PIRSR038885-2"/>
    </source>
</evidence>
<evidence type="ECO:0000256" key="3">
    <source>
        <dbReference type="ARBA" id="ARBA00013531"/>
    </source>
</evidence>
<dbReference type="PANTHER" id="PTHR19271:SF16">
    <property type="entry name" value="CYTOCHROME B"/>
    <property type="match status" value="1"/>
</dbReference>
<keyword evidence="14 18" id="KW-0496">Mitochondrion</keyword>
<feature type="binding site" description="axial binding residue" evidence="17">
    <location>
        <position position="197"/>
    </location>
    <ligand>
        <name>heme b</name>
        <dbReference type="ChEBI" id="CHEBI:60344"/>
        <label>b566</label>
    </ligand>
    <ligandPart>
        <name>Fe</name>
        <dbReference type="ChEBI" id="CHEBI:18248"/>
    </ligandPart>
</feature>
<geneLocation type="mitochondrion" evidence="21"/>
<dbReference type="GO" id="GO:0005743">
    <property type="term" value="C:mitochondrial inner membrane"/>
    <property type="evidence" value="ECO:0007669"/>
    <property type="project" value="UniProtKB-SubCell"/>
</dbReference>
<dbReference type="Pfam" id="PF00033">
    <property type="entry name" value="Cytochrome_B"/>
    <property type="match status" value="1"/>
</dbReference>
<evidence type="ECO:0000256" key="16">
    <source>
        <dbReference type="PIRSR" id="PIRSR038885-1"/>
    </source>
</evidence>
<dbReference type="PANTHER" id="PTHR19271">
    <property type="entry name" value="CYTOCHROME B"/>
    <property type="match status" value="1"/>
</dbReference>
<evidence type="ECO:0000256" key="12">
    <source>
        <dbReference type="ARBA" id="ARBA00023004"/>
    </source>
</evidence>
<feature type="transmembrane region" description="Helical" evidence="18">
    <location>
        <begin position="141"/>
        <end position="158"/>
    </location>
</feature>
<evidence type="ECO:0000256" key="5">
    <source>
        <dbReference type="ARBA" id="ARBA00022617"/>
    </source>
</evidence>
<dbReference type="PIRSF" id="PIRSF038885">
    <property type="entry name" value="COB"/>
    <property type="match status" value="1"/>
</dbReference>
<feature type="binding site" description="axial binding residue" evidence="17">
    <location>
        <position position="84"/>
    </location>
    <ligand>
        <name>heme b</name>
        <dbReference type="ChEBI" id="CHEBI:60344"/>
        <label>b562</label>
    </ligand>
    <ligandPart>
        <name>Fe</name>
        <dbReference type="ChEBI" id="CHEBI:18248"/>
    </ligandPart>
</feature>
<accession>A0A1C9UZF5</accession>
<feature type="transmembrane region" description="Helical" evidence="18">
    <location>
        <begin position="349"/>
        <end position="374"/>
    </location>
</feature>
<keyword evidence="10 18" id="KW-0249">Electron transport</keyword>
<organism evidence="21">
    <name type="scientific">Typosyllis antoni</name>
    <dbReference type="NCBI Taxonomy" id="1898412"/>
    <lineage>
        <taxon>Eukaryota</taxon>
        <taxon>Metazoa</taxon>
        <taxon>Spiralia</taxon>
        <taxon>Lophotrochozoa</taxon>
        <taxon>Annelida</taxon>
        <taxon>Polychaeta</taxon>
        <taxon>Errantia</taxon>
        <taxon>Phyllodocida</taxon>
        <taxon>Syllidae</taxon>
        <taxon>Typosyllis</taxon>
    </lineage>
</organism>
<dbReference type="GO" id="GO:0008121">
    <property type="term" value="F:quinol-cytochrome-c reductase activity"/>
    <property type="evidence" value="ECO:0007669"/>
    <property type="project" value="InterPro"/>
</dbReference>
<comment type="cofactor">
    <cofactor evidence="17">
        <name>heme</name>
        <dbReference type="ChEBI" id="CHEBI:30413"/>
    </cofactor>
    <text evidence="17">Binds 2 heme groups non-covalently.</text>
</comment>
<keyword evidence="6 18" id="KW-0679">Respiratory chain</keyword>
<dbReference type="PROSITE" id="PS51003">
    <property type="entry name" value="CYTB_CTER"/>
    <property type="match status" value="1"/>
</dbReference>
<dbReference type="InterPro" id="IPR016174">
    <property type="entry name" value="Di-haem_cyt_TM"/>
</dbReference>
<evidence type="ECO:0000256" key="10">
    <source>
        <dbReference type="ARBA" id="ARBA00022982"/>
    </source>
</evidence>
<keyword evidence="7 18" id="KW-0812">Transmembrane</keyword>
<evidence type="ECO:0000256" key="14">
    <source>
        <dbReference type="ARBA" id="ARBA00023128"/>
    </source>
</evidence>
<dbReference type="InterPro" id="IPR036150">
    <property type="entry name" value="Cyt_b/b6_C_sf"/>
</dbReference>
<evidence type="ECO:0000256" key="9">
    <source>
        <dbReference type="ARBA" id="ARBA00022792"/>
    </source>
</evidence>
<dbReference type="GO" id="GO:0045275">
    <property type="term" value="C:respiratory chain complex III"/>
    <property type="evidence" value="ECO:0007669"/>
    <property type="project" value="InterPro"/>
</dbReference>
<feature type="transmembrane region" description="Helical" evidence="18">
    <location>
        <begin position="114"/>
        <end position="134"/>
    </location>
</feature>
<evidence type="ECO:0000256" key="4">
    <source>
        <dbReference type="ARBA" id="ARBA00022448"/>
    </source>
</evidence>
<evidence type="ECO:0000256" key="2">
    <source>
        <dbReference type="ARBA" id="ARBA00004448"/>
    </source>
</evidence>
<keyword evidence="5 17" id="KW-0349">Heme</keyword>
<protein>
    <recommendedName>
        <fullName evidence="3 18">Cytochrome b</fullName>
    </recommendedName>
</protein>
<comment type="cofactor">
    <cofactor evidence="18">
        <name>heme b</name>
        <dbReference type="ChEBI" id="CHEBI:60344"/>
    </cofactor>
    <text evidence="18">Binds 2 heme groups non-covalently.</text>
</comment>
<keyword evidence="9" id="KW-0999">Mitochondrion inner membrane</keyword>
<dbReference type="InterPro" id="IPR048259">
    <property type="entry name" value="Cytochrome_b_N_euk/bac"/>
</dbReference>
<dbReference type="InterPro" id="IPR027387">
    <property type="entry name" value="Cytb/b6-like_sf"/>
</dbReference>
<feature type="domain" description="Cytochrome b/b6 C-terminal region profile" evidence="20">
    <location>
        <begin position="211"/>
        <end position="377"/>
    </location>
</feature>
<keyword evidence="11 18" id="KW-1133">Transmembrane helix</keyword>
<dbReference type="PROSITE" id="PS51002">
    <property type="entry name" value="CYTB_NTER"/>
    <property type="match status" value="1"/>
</dbReference>
<comment type="subcellular location">
    <subcellularLocation>
        <location evidence="2">Mitochondrion inner membrane</location>
        <topology evidence="2">Multi-pass membrane protein</topology>
    </subcellularLocation>
</comment>
<evidence type="ECO:0000256" key="8">
    <source>
        <dbReference type="ARBA" id="ARBA00022723"/>
    </source>
</evidence>
<feature type="transmembrane region" description="Helical" evidence="18">
    <location>
        <begin position="292"/>
        <end position="311"/>
    </location>
</feature>
<feature type="transmembrane region" description="Helical" evidence="18">
    <location>
        <begin position="90"/>
        <end position="108"/>
    </location>
</feature>
<dbReference type="CDD" id="cd00290">
    <property type="entry name" value="cytochrome_b_C"/>
    <property type="match status" value="1"/>
</dbReference>
<dbReference type="SUPFAM" id="SSF81342">
    <property type="entry name" value="Transmembrane di-heme cytochromes"/>
    <property type="match status" value="1"/>
</dbReference>
<feature type="binding site" description="axial binding residue" evidence="17">
    <location>
        <position position="183"/>
    </location>
    <ligand>
        <name>heme b</name>
        <dbReference type="ChEBI" id="CHEBI:60344"/>
        <label>b562</label>
    </ligand>
    <ligandPart>
        <name>Fe</name>
        <dbReference type="ChEBI" id="CHEBI:18248"/>
    </ligandPart>
</feature>
<keyword evidence="12 17" id="KW-0408">Iron</keyword>
<feature type="binding site" evidence="16">
    <location>
        <position position="202"/>
    </location>
    <ligand>
        <name>a ubiquinone</name>
        <dbReference type="ChEBI" id="CHEBI:16389"/>
    </ligand>
</feature>
<feature type="transmembrane region" description="Helical" evidence="18">
    <location>
        <begin position="230"/>
        <end position="247"/>
    </location>
</feature>
<keyword evidence="4 18" id="KW-0813">Transport</keyword>
<dbReference type="SUPFAM" id="SSF81648">
    <property type="entry name" value="a domain/subunit of cytochrome bc1 complex (Ubiquinol-cytochrome c reductase)"/>
    <property type="match status" value="1"/>
</dbReference>
<dbReference type="CDD" id="cd00284">
    <property type="entry name" value="Cytochrome_b_N"/>
    <property type="match status" value="1"/>
</dbReference>
<dbReference type="Pfam" id="PF00032">
    <property type="entry name" value="Cytochrom_B_C"/>
    <property type="match status" value="1"/>
</dbReference>
<evidence type="ECO:0000256" key="13">
    <source>
        <dbReference type="ARBA" id="ARBA00023075"/>
    </source>
</evidence>
<evidence type="ECO:0000256" key="1">
    <source>
        <dbReference type="ARBA" id="ARBA00002566"/>
    </source>
</evidence>
<dbReference type="GeneID" id="29291509"/>
<dbReference type="Gene3D" id="1.20.810.10">
    <property type="entry name" value="Cytochrome Bc1 Complex, Chain C"/>
    <property type="match status" value="1"/>
</dbReference>
<feature type="domain" description="Cytochrome b/b6 N-terminal region profile" evidence="19">
    <location>
        <begin position="1"/>
        <end position="210"/>
    </location>
</feature>
<evidence type="ECO:0000256" key="7">
    <source>
        <dbReference type="ARBA" id="ARBA00022692"/>
    </source>
</evidence>
<dbReference type="GO" id="GO:0016491">
    <property type="term" value="F:oxidoreductase activity"/>
    <property type="evidence" value="ECO:0007669"/>
    <property type="project" value="UniProtKB-UniRule"/>
</dbReference>
<keyword evidence="15 18" id="KW-0472">Membrane</keyword>
<dbReference type="InterPro" id="IPR048260">
    <property type="entry name" value="Cytochrome_b_C_euk/bac"/>
</dbReference>
<comment type="similarity">
    <text evidence="18">Belongs to the cytochrome b family.</text>
</comment>
<dbReference type="CTD" id="4519"/>
<feature type="transmembrane region" description="Helical" evidence="18">
    <location>
        <begin position="178"/>
        <end position="201"/>
    </location>
</feature>
<reference evidence="21" key="1">
    <citation type="journal article" date="2016" name="Gene">
        <title>Syllidae mitochondrial gene order is unusually variable for Annelida.</title>
        <authorList>
            <person name="Aguado M.T."/>
            <person name="Richter S."/>
            <person name="Sontowski R."/>
            <person name="Golombek A."/>
            <person name="Struck T.H."/>
            <person name="Bleidorn C."/>
        </authorList>
    </citation>
    <scope>NUCLEOTIDE SEQUENCE</scope>
</reference>
<feature type="binding site" description="axial binding residue" evidence="17">
    <location>
        <position position="98"/>
    </location>
    <ligand>
        <name>heme b</name>
        <dbReference type="ChEBI" id="CHEBI:60344"/>
        <label>b566</label>
    </ligand>
    <ligandPart>
        <name>Fe</name>
        <dbReference type="ChEBI" id="CHEBI:18248"/>
    </ligandPart>
</feature>
<keyword evidence="13" id="KW-0830">Ubiquinone</keyword>
<dbReference type="RefSeq" id="YP_009307967.1">
    <property type="nucleotide sequence ID" value="NC_031404.1"/>
</dbReference>
<keyword evidence="8 17" id="KW-0479">Metal-binding</keyword>
<dbReference type="GO" id="GO:0046872">
    <property type="term" value="F:metal ion binding"/>
    <property type="evidence" value="ECO:0007669"/>
    <property type="project" value="UniProtKB-UniRule"/>
</dbReference>
<dbReference type="GO" id="GO:0006122">
    <property type="term" value="P:mitochondrial electron transport, ubiquinol to cytochrome c"/>
    <property type="evidence" value="ECO:0007669"/>
    <property type="project" value="TreeGrafter"/>
</dbReference>
<dbReference type="InterPro" id="IPR030689">
    <property type="entry name" value="Cytochrome_b"/>
</dbReference>
<evidence type="ECO:0000259" key="20">
    <source>
        <dbReference type="PROSITE" id="PS51003"/>
    </source>
</evidence>
<evidence type="ECO:0000256" key="15">
    <source>
        <dbReference type="ARBA" id="ARBA00023136"/>
    </source>
</evidence>
<evidence type="ECO:0000259" key="19">
    <source>
        <dbReference type="PROSITE" id="PS51002"/>
    </source>
</evidence>
<feature type="transmembrane region" description="Helical" evidence="18">
    <location>
        <begin position="30"/>
        <end position="53"/>
    </location>
</feature>
<name>A0A1C9UZF5_9ANNE</name>
<dbReference type="EMBL" id="KX752426">
    <property type="protein sequence ID" value="AOR87152.1"/>
    <property type="molecule type" value="Genomic_DNA"/>
</dbReference>
<feature type="transmembrane region" description="Helical" evidence="18">
    <location>
        <begin position="323"/>
        <end position="343"/>
    </location>
</feature>
<comment type="function">
    <text evidence="1 18">Component of the ubiquinol-cytochrome c reductase complex (complex III or cytochrome b-c1 complex) that is part of the mitochondrial respiratory chain. The b-c1 complex mediates electron transfer from ubiquinol to cytochrome c. Contributes to the generation of a proton gradient across the mitochondrial membrane that is then used for ATP synthesis.</text>
</comment>
<evidence type="ECO:0000256" key="6">
    <source>
        <dbReference type="ARBA" id="ARBA00022660"/>
    </source>
</evidence>
<dbReference type="AlphaFoldDB" id="A0A1C9UZF5"/>
<evidence type="ECO:0000256" key="11">
    <source>
        <dbReference type="ARBA" id="ARBA00022989"/>
    </source>
</evidence>
<proteinExistence type="inferred from homology"/>
<sequence>MMKPMRKSHQLLTPINSALVDLPAPSNLSFMWNLGSLLGLCLLIQIITGLLLAMHYSSHIDMAFSSIAHITRDVNAGWLMRNLHANGASAFFLCLYLHMARGLYYGSYKLMETWNLGVTIFILSMATAFMGYLLPWGQMSFWGATVITNLFSALPYIGKITVEWLWGGFGVSNATLTRFFTLHFILPFIISAFAIIHLLFLHNTGSSNPLGMSSNMLKTPFHHLYTSKDILGFIVLGLILVMITFFYPNLLTDPENFIPANPLVTPTHIKPEWYFLWAYAILRSVPNKLGGVLSMFAALLVFYLLPLFHSIQQTSSYCMGKQSTMWLLLSMFLLLTWIGGSPVEPPFDIFGAVCTVTYFLIFLVMIQQMIFPIINKP</sequence>
<dbReference type="InterPro" id="IPR005798">
    <property type="entry name" value="Cyt_b/b6_C"/>
</dbReference>